<name>A0A2U1SZF7_9MICO</name>
<proteinExistence type="predicted"/>
<reference evidence="2" key="1">
    <citation type="submission" date="2018-04" db="EMBL/GenBank/DDBJ databases">
        <authorList>
            <person name="Liu S."/>
            <person name="Wang Z."/>
            <person name="Li J."/>
        </authorList>
    </citation>
    <scope>NUCLEOTIDE SEQUENCE [LARGE SCALE GENOMIC DNA]</scope>
    <source>
        <strain evidence="2">S1194</strain>
    </source>
</reference>
<dbReference type="OrthoDB" id="5120845at2"/>
<evidence type="ECO:0000313" key="2">
    <source>
        <dbReference type="Proteomes" id="UP000244978"/>
    </source>
</evidence>
<dbReference type="Proteomes" id="UP000244978">
    <property type="component" value="Unassembled WGS sequence"/>
</dbReference>
<comment type="caution">
    <text evidence="1">The sequence shown here is derived from an EMBL/GenBank/DDBJ whole genome shotgun (WGS) entry which is preliminary data.</text>
</comment>
<evidence type="ECO:0000313" key="1">
    <source>
        <dbReference type="EMBL" id="PWB96986.1"/>
    </source>
</evidence>
<dbReference type="KEGG" id="salc:C2138_08300"/>
<gene>
    <name evidence="1" type="ORF">DF220_03390</name>
</gene>
<sequence>MTDSRPALAKGDEYIVVYAGGPSDGQSERRISTDGTWDDSLTVLASESGAESMINYDATNWREVGGTYFVTYVYDPRDSEALEDPEDRE</sequence>
<dbReference type="AlphaFoldDB" id="A0A2U1SZF7"/>
<keyword evidence="2" id="KW-1185">Reference proteome</keyword>
<organism evidence="1 2">
    <name type="scientific">Homoserinimonas hongtaonis</name>
    <dbReference type="NCBI Taxonomy" id="2079791"/>
    <lineage>
        <taxon>Bacteria</taxon>
        <taxon>Bacillati</taxon>
        <taxon>Actinomycetota</taxon>
        <taxon>Actinomycetes</taxon>
        <taxon>Micrococcales</taxon>
        <taxon>Microbacteriaceae</taxon>
        <taxon>Homoserinimonas</taxon>
    </lineage>
</organism>
<dbReference type="EMBL" id="QEEX01000001">
    <property type="protein sequence ID" value="PWB96986.1"/>
    <property type="molecule type" value="Genomic_DNA"/>
</dbReference>
<accession>A0A2U1SZF7</accession>
<dbReference type="RefSeq" id="WP_108517000.1">
    <property type="nucleotide sequence ID" value="NZ_CP026951.1"/>
</dbReference>
<protein>
    <submittedName>
        <fullName evidence="1">Oligoribonuclease</fullName>
    </submittedName>
</protein>